<gene>
    <name evidence="2" type="ORF">ILUMI_24982</name>
</gene>
<dbReference type="PANTHER" id="PTHR31854">
    <property type="entry name" value="TUBULIN POLYGLUTAMYLASE COMPLEX SUBUNIT 2"/>
    <property type="match status" value="1"/>
</dbReference>
<proteinExistence type="predicted"/>
<evidence type="ECO:0000256" key="1">
    <source>
        <dbReference type="SAM" id="MobiDB-lite"/>
    </source>
</evidence>
<dbReference type="PANTHER" id="PTHR31854:SF2">
    <property type="entry name" value="TUBULIN POLYGLUTAMYLASE COMPLEX SUBUNIT 2"/>
    <property type="match status" value="1"/>
</dbReference>
<dbReference type="AlphaFoldDB" id="A0A8K0C662"/>
<dbReference type="Proteomes" id="UP000801492">
    <property type="component" value="Unassembled WGS sequence"/>
</dbReference>
<feature type="compositionally biased region" description="Basic residues" evidence="1">
    <location>
        <begin position="315"/>
        <end position="330"/>
    </location>
</feature>
<evidence type="ECO:0000313" key="3">
    <source>
        <dbReference type="Proteomes" id="UP000801492"/>
    </source>
</evidence>
<sequence length="330" mass="38629">MHFVVDTVSEFTYFQNMLLGLADALRKEIIITLIFLLLNIQAQMLFPDKCVGVKRTYLKKLIPLTYSEISVWEHKQGVMLPEDLRSFYSSSNGYMFEWQYTFGDNCPDERVIGKIQINPLEEVTQVFGYDTTNDPGVNTDGERYILRLAPESKVFELVLIPERGKVVLVYLYPKYVPTIWLLTTTLNFYYLADDIATYLRMAIAHLGIPNWQLAFTPQGVPQWTENMFRMLVPHLLPLNKLLEKMIRERRQRKDEDYPEVPLNKFDPNLFKLLPRPTAPAQPPAPSPTPEPEKPKQGKKKQQPQQQSKQSDQLRSRPKFQRKPLYYIKKR</sequence>
<protein>
    <submittedName>
        <fullName evidence="2">Uncharacterized protein</fullName>
    </submittedName>
</protein>
<organism evidence="2 3">
    <name type="scientific">Ignelater luminosus</name>
    <name type="common">Cucubano</name>
    <name type="synonym">Pyrophorus luminosus</name>
    <dbReference type="NCBI Taxonomy" id="2038154"/>
    <lineage>
        <taxon>Eukaryota</taxon>
        <taxon>Metazoa</taxon>
        <taxon>Ecdysozoa</taxon>
        <taxon>Arthropoda</taxon>
        <taxon>Hexapoda</taxon>
        <taxon>Insecta</taxon>
        <taxon>Pterygota</taxon>
        <taxon>Neoptera</taxon>
        <taxon>Endopterygota</taxon>
        <taxon>Coleoptera</taxon>
        <taxon>Polyphaga</taxon>
        <taxon>Elateriformia</taxon>
        <taxon>Elateroidea</taxon>
        <taxon>Elateridae</taxon>
        <taxon>Agrypninae</taxon>
        <taxon>Pyrophorini</taxon>
        <taxon>Ignelater</taxon>
    </lineage>
</organism>
<evidence type="ECO:0000313" key="2">
    <source>
        <dbReference type="EMBL" id="KAF2881198.1"/>
    </source>
</evidence>
<name>A0A8K0C662_IGNLU</name>
<dbReference type="InterPro" id="IPR037883">
    <property type="entry name" value="Knr4/Smi1-like_sf"/>
</dbReference>
<dbReference type="EMBL" id="VTPC01090848">
    <property type="protein sequence ID" value="KAF2881198.1"/>
    <property type="molecule type" value="Genomic_DNA"/>
</dbReference>
<dbReference type="OrthoDB" id="10249691at2759"/>
<accession>A0A8K0C662</accession>
<keyword evidence="3" id="KW-1185">Reference proteome</keyword>
<feature type="compositionally biased region" description="Pro residues" evidence="1">
    <location>
        <begin position="276"/>
        <end position="289"/>
    </location>
</feature>
<reference evidence="2" key="1">
    <citation type="submission" date="2019-08" db="EMBL/GenBank/DDBJ databases">
        <title>The genome of the North American firefly Photinus pyralis.</title>
        <authorList>
            <consortium name="Photinus pyralis genome working group"/>
            <person name="Fallon T.R."/>
            <person name="Sander Lower S.E."/>
            <person name="Weng J.-K."/>
        </authorList>
    </citation>
    <scope>NUCLEOTIDE SEQUENCE</scope>
    <source>
        <strain evidence="2">TRF0915ILg1</strain>
        <tissue evidence="2">Whole body</tissue>
    </source>
</reference>
<dbReference type="InterPro" id="IPR039231">
    <property type="entry name" value="TPGS2"/>
</dbReference>
<feature type="region of interest" description="Disordered" evidence="1">
    <location>
        <begin position="271"/>
        <end position="330"/>
    </location>
</feature>
<dbReference type="SUPFAM" id="SSF160631">
    <property type="entry name" value="SMI1/KNR4-like"/>
    <property type="match status" value="1"/>
</dbReference>
<comment type="caution">
    <text evidence="2">The sequence shown here is derived from an EMBL/GenBank/DDBJ whole genome shotgun (WGS) entry which is preliminary data.</text>
</comment>